<dbReference type="GO" id="GO:0015280">
    <property type="term" value="F:ligand-gated sodium channel activity"/>
    <property type="evidence" value="ECO:0007669"/>
    <property type="project" value="TreeGrafter"/>
</dbReference>
<evidence type="ECO:0000256" key="3">
    <source>
        <dbReference type="ARBA" id="ARBA00022448"/>
    </source>
</evidence>
<evidence type="ECO:0000256" key="11">
    <source>
        <dbReference type="ARBA" id="ARBA00023303"/>
    </source>
</evidence>
<dbReference type="PANTHER" id="PTHR11690">
    <property type="entry name" value="AMILORIDE-SENSITIVE SODIUM CHANNEL-RELATED"/>
    <property type="match status" value="1"/>
</dbReference>
<dbReference type="Pfam" id="PF00858">
    <property type="entry name" value="ASC"/>
    <property type="match status" value="1"/>
</dbReference>
<dbReference type="VEuPathDB" id="VectorBase:CSON000080"/>
<keyword evidence="6 13" id="KW-1133">Transmembrane helix</keyword>
<keyword evidence="8 12" id="KW-0406">Ion transport</keyword>
<comment type="subcellular location">
    <subcellularLocation>
        <location evidence="1">Membrane</location>
        <topology evidence="1">Multi-pass membrane protein</topology>
    </subcellularLocation>
</comment>
<evidence type="ECO:0000256" key="5">
    <source>
        <dbReference type="ARBA" id="ARBA00022692"/>
    </source>
</evidence>
<evidence type="ECO:0000313" key="14">
    <source>
        <dbReference type="EMBL" id="SSW99550.1"/>
    </source>
</evidence>
<dbReference type="InterPro" id="IPR001873">
    <property type="entry name" value="ENaC"/>
</dbReference>
<keyword evidence="9 13" id="KW-0472">Membrane</keyword>
<evidence type="ECO:0000256" key="2">
    <source>
        <dbReference type="ARBA" id="ARBA00007193"/>
    </source>
</evidence>
<reference evidence="14" key="1">
    <citation type="submission" date="2018-04" db="EMBL/GenBank/DDBJ databases">
        <authorList>
            <person name="Go L.Y."/>
            <person name="Mitchell J.A."/>
        </authorList>
    </citation>
    <scope>NUCLEOTIDE SEQUENCE</scope>
    <source>
        <tissue evidence="14">Whole organism</tissue>
    </source>
</reference>
<dbReference type="AlphaFoldDB" id="A0A336LPR8"/>
<dbReference type="PANTHER" id="PTHR11690:SF240">
    <property type="entry name" value="PICKPOCKET 25-RELATED"/>
    <property type="match status" value="1"/>
</dbReference>
<keyword evidence="5 12" id="KW-0812">Transmembrane</keyword>
<evidence type="ECO:0000256" key="6">
    <source>
        <dbReference type="ARBA" id="ARBA00022989"/>
    </source>
</evidence>
<evidence type="ECO:0000256" key="8">
    <source>
        <dbReference type="ARBA" id="ARBA00023065"/>
    </source>
</evidence>
<keyword evidence="7" id="KW-0915">Sodium</keyword>
<keyword evidence="10 12" id="KW-0739">Sodium transport</keyword>
<keyword evidence="4 12" id="KW-0894">Sodium channel</keyword>
<dbReference type="GO" id="GO:0005886">
    <property type="term" value="C:plasma membrane"/>
    <property type="evidence" value="ECO:0007669"/>
    <property type="project" value="TreeGrafter"/>
</dbReference>
<keyword evidence="11 12" id="KW-0407">Ion channel</keyword>
<accession>A0A336LPR8</accession>
<feature type="transmembrane region" description="Helical" evidence="13">
    <location>
        <begin position="76"/>
        <end position="94"/>
    </location>
</feature>
<protein>
    <submittedName>
        <fullName evidence="15">CSON000080 protein</fullName>
    </submittedName>
</protein>
<gene>
    <name evidence="15" type="primary">CSON000080</name>
</gene>
<name>A0A336LPR8_CULSO</name>
<evidence type="ECO:0000256" key="7">
    <source>
        <dbReference type="ARBA" id="ARBA00023053"/>
    </source>
</evidence>
<evidence type="ECO:0000256" key="1">
    <source>
        <dbReference type="ARBA" id="ARBA00004141"/>
    </source>
</evidence>
<evidence type="ECO:0000256" key="10">
    <source>
        <dbReference type="ARBA" id="ARBA00023201"/>
    </source>
</evidence>
<reference evidence="15" key="2">
    <citation type="submission" date="2018-07" db="EMBL/GenBank/DDBJ databases">
        <authorList>
            <person name="Quirk P.G."/>
            <person name="Krulwich T.A."/>
        </authorList>
    </citation>
    <scope>NUCLEOTIDE SEQUENCE</scope>
</reference>
<dbReference type="EMBL" id="UFQS01000100">
    <property type="protein sequence ID" value="SSW99550.1"/>
    <property type="molecule type" value="Genomic_DNA"/>
</dbReference>
<evidence type="ECO:0000256" key="4">
    <source>
        <dbReference type="ARBA" id="ARBA00022461"/>
    </source>
</evidence>
<dbReference type="Gene3D" id="1.10.287.820">
    <property type="entry name" value="Acid-sensing ion channel domain"/>
    <property type="match status" value="1"/>
</dbReference>
<keyword evidence="3 12" id="KW-0813">Transport</keyword>
<sequence length="443" mass="51183">MCAVVQSVRWTSTSLMFVKVFFYSHLFAGTFPHKCHLIVEFKFKILIDENMLSLRDLSIHGNTYIFRNDLHFIERCFWMIIVILSLISSFLISMNEWDKFRNNPTALFIETDFRQIFFDRPGLTICPIDTDETRIIEILKTNYSLSDPEIIANTNYTNLIDYGNFTNDTMISEQDFGKIATEIKIQSANSKQNMNLILSELGVCFTSSRIHLVMNPYKSIQRNSSKDEVMCRAGAVCKLSYEPNSGSKNIQYYYIHSKDDIPSLDTRIKGQVIPGNLSNIYIGVNELRADNSVRSLRLNSRKCRFSDEPETGSYYKRYTVNLCAVNCRIRAALKYCDCVPFFYIAKGTSICNATGMICLNKNSNWSSAKCDCLDTCTSITYREQAVGASQMMFFTFDTQLNIILTCPKTRIIRKVIYSFLDFLESRFFVWNGHSWDEMKPFNN</sequence>
<evidence type="ECO:0000313" key="15">
    <source>
        <dbReference type="EMBL" id="SSX19930.1"/>
    </source>
</evidence>
<dbReference type="EMBL" id="UFQT01000100">
    <property type="protein sequence ID" value="SSX19930.1"/>
    <property type="molecule type" value="Genomic_DNA"/>
</dbReference>
<organism evidence="15">
    <name type="scientific">Culicoides sonorensis</name>
    <name type="common">Biting midge</name>
    <dbReference type="NCBI Taxonomy" id="179676"/>
    <lineage>
        <taxon>Eukaryota</taxon>
        <taxon>Metazoa</taxon>
        <taxon>Ecdysozoa</taxon>
        <taxon>Arthropoda</taxon>
        <taxon>Hexapoda</taxon>
        <taxon>Insecta</taxon>
        <taxon>Pterygota</taxon>
        <taxon>Neoptera</taxon>
        <taxon>Endopterygota</taxon>
        <taxon>Diptera</taxon>
        <taxon>Nematocera</taxon>
        <taxon>Chironomoidea</taxon>
        <taxon>Ceratopogonidae</taxon>
        <taxon>Ceratopogoninae</taxon>
        <taxon>Culicoides</taxon>
        <taxon>Monoculicoides</taxon>
    </lineage>
</organism>
<proteinExistence type="inferred from homology"/>
<comment type="similarity">
    <text evidence="2 12">Belongs to the amiloride-sensitive sodium channel (TC 1.A.6) family.</text>
</comment>
<dbReference type="OMA" id="INDIWEN"/>
<evidence type="ECO:0000256" key="12">
    <source>
        <dbReference type="RuleBase" id="RU000679"/>
    </source>
</evidence>
<evidence type="ECO:0000256" key="9">
    <source>
        <dbReference type="ARBA" id="ARBA00023136"/>
    </source>
</evidence>
<evidence type="ECO:0000256" key="13">
    <source>
        <dbReference type="SAM" id="Phobius"/>
    </source>
</evidence>